<gene>
    <name evidence="2" type="ORF">GARC_1202</name>
</gene>
<name>K6YJ34_9ALTE</name>
<evidence type="ECO:0000259" key="1">
    <source>
        <dbReference type="PROSITE" id="PS51819"/>
    </source>
</evidence>
<dbReference type="eggNOG" id="COG3324">
    <property type="taxonomic scope" value="Bacteria"/>
</dbReference>
<accession>K6YJ34</accession>
<dbReference type="OrthoDB" id="8776491at2"/>
<dbReference type="RefSeq" id="WP_007617739.1">
    <property type="nucleotide sequence ID" value="NZ_BAEO01000014.1"/>
</dbReference>
<evidence type="ECO:0000313" key="3">
    <source>
        <dbReference type="Proteomes" id="UP000006327"/>
    </source>
</evidence>
<dbReference type="STRING" id="493475.GARC_1202"/>
<dbReference type="InterPro" id="IPR052164">
    <property type="entry name" value="Anthracycline_SecMetBiosynth"/>
</dbReference>
<protein>
    <submittedName>
        <fullName evidence="2">Glyoxalase family protein</fullName>
    </submittedName>
</protein>
<reference evidence="2 3" key="1">
    <citation type="journal article" date="2017" name="Antonie Van Leeuwenhoek">
        <title>Rhizobium rhizosphaerae sp. nov., a novel species isolated from rice rhizosphere.</title>
        <authorList>
            <person name="Zhao J.J."/>
            <person name="Zhang J."/>
            <person name="Zhang R.J."/>
            <person name="Zhang C.W."/>
            <person name="Yin H.Q."/>
            <person name="Zhang X.X."/>
        </authorList>
    </citation>
    <scope>NUCLEOTIDE SEQUENCE [LARGE SCALE GENOMIC DNA]</scope>
    <source>
        <strain evidence="2 3">BSs20135</strain>
    </source>
</reference>
<evidence type="ECO:0000313" key="2">
    <source>
        <dbReference type="EMBL" id="GAC18182.1"/>
    </source>
</evidence>
<dbReference type="EMBL" id="BAEO01000014">
    <property type="protein sequence ID" value="GAC18182.1"/>
    <property type="molecule type" value="Genomic_DNA"/>
</dbReference>
<dbReference type="Gene3D" id="3.10.180.10">
    <property type="entry name" value="2,3-Dihydroxybiphenyl 1,2-Dioxygenase, domain 1"/>
    <property type="match status" value="1"/>
</dbReference>
<dbReference type="Pfam" id="PF22677">
    <property type="entry name" value="Ble-like_N"/>
    <property type="match status" value="1"/>
</dbReference>
<dbReference type="InterPro" id="IPR029068">
    <property type="entry name" value="Glyas_Bleomycin-R_OHBP_Dase"/>
</dbReference>
<feature type="domain" description="VOC" evidence="1">
    <location>
        <begin position="6"/>
        <end position="135"/>
    </location>
</feature>
<organism evidence="2 3">
    <name type="scientific">Paraglaciecola arctica BSs20135</name>
    <dbReference type="NCBI Taxonomy" id="493475"/>
    <lineage>
        <taxon>Bacteria</taxon>
        <taxon>Pseudomonadati</taxon>
        <taxon>Pseudomonadota</taxon>
        <taxon>Gammaproteobacteria</taxon>
        <taxon>Alteromonadales</taxon>
        <taxon>Alteromonadaceae</taxon>
        <taxon>Paraglaciecola</taxon>
    </lineage>
</organism>
<dbReference type="SUPFAM" id="SSF54593">
    <property type="entry name" value="Glyoxalase/Bleomycin resistance protein/Dihydroxybiphenyl dioxygenase"/>
    <property type="match status" value="1"/>
</dbReference>
<dbReference type="PANTHER" id="PTHR33993:SF2">
    <property type="entry name" value="VOC DOMAIN-CONTAINING PROTEIN"/>
    <property type="match status" value="1"/>
</dbReference>
<dbReference type="AlphaFoldDB" id="K6YJ34"/>
<comment type="caution">
    <text evidence="2">The sequence shown here is derived from an EMBL/GenBank/DDBJ whole genome shotgun (WGS) entry which is preliminary data.</text>
</comment>
<dbReference type="PROSITE" id="PS51819">
    <property type="entry name" value="VOC"/>
    <property type="match status" value="1"/>
</dbReference>
<keyword evidence="3" id="KW-1185">Reference proteome</keyword>
<sequence length="137" mass="14899">MLEHSPLVWAEIAVTDMKRAVAFYQTHFGLSFKHEVMNGMEMSIAETVNIGGPSADTANIVDPSFALLKHQMMVPSRDGSTVYLYLSLTLNGKINALKAAGVEILLPPMAIKEGEAGYIAIFVDCEGNKVGLWSQNL</sequence>
<dbReference type="InterPro" id="IPR053863">
    <property type="entry name" value="Glyoxy/Ble-like_N"/>
</dbReference>
<dbReference type="InterPro" id="IPR037523">
    <property type="entry name" value="VOC_core"/>
</dbReference>
<dbReference type="Proteomes" id="UP000006327">
    <property type="component" value="Unassembled WGS sequence"/>
</dbReference>
<dbReference type="PANTHER" id="PTHR33993">
    <property type="entry name" value="GLYOXALASE-RELATED"/>
    <property type="match status" value="1"/>
</dbReference>
<proteinExistence type="predicted"/>